<protein>
    <submittedName>
        <fullName evidence="3">Tub domain-containing protein</fullName>
    </submittedName>
</protein>
<dbReference type="Proteomes" id="UP000095282">
    <property type="component" value="Unplaced"/>
</dbReference>
<reference evidence="3" key="1">
    <citation type="submission" date="2016-11" db="UniProtKB">
        <authorList>
            <consortium name="WormBaseParasite"/>
        </authorList>
    </citation>
    <scope>IDENTIFICATION</scope>
</reference>
<proteinExistence type="predicted"/>
<organism evidence="2 3">
    <name type="scientific">Caenorhabditis tropicalis</name>
    <dbReference type="NCBI Taxonomy" id="1561998"/>
    <lineage>
        <taxon>Eukaryota</taxon>
        <taxon>Metazoa</taxon>
        <taxon>Ecdysozoa</taxon>
        <taxon>Nematoda</taxon>
        <taxon>Chromadorea</taxon>
        <taxon>Rhabditida</taxon>
        <taxon>Rhabditina</taxon>
        <taxon>Rhabditomorpha</taxon>
        <taxon>Rhabditoidea</taxon>
        <taxon>Rhabditidae</taxon>
        <taxon>Peloderinae</taxon>
        <taxon>Caenorhabditis</taxon>
    </lineage>
</organism>
<evidence type="ECO:0000256" key="1">
    <source>
        <dbReference type="SAM" id="MobiDB-lite"/>
    </source>
</evidence>
<dbReference type="AlphaFoldDB" id="A0A1I7T920"/>
<feature type="compositionally biased region" description="Pro residues" evidence="1">
    <location>
        <begin position="59"/>
        <end position="78"/>
    </location>
</feature>
<dbReference type="WBParaSite" id="Csp11.Scaffold551.g3619.t1">
    <property type="protein sequence ID" value="Csp11.Scaffold551.g3619.t1"/>
    <property type="gene ID" value="Csp11.Scaffold551.g3619"/>
</dbReference>
<feature type="region of interest" description="Disordered" evidence="1">
    <location>
        <begin position="44"/>
        <end position="85"/>
    </location>
</feature>
<evidence type="ECO:0000313" key="3">
    <source>
        <dbReference type="WBParaSite" id="Csp11.Scaffold551.g3619.t1"/>
    </source>
</evidence>
<evidence type="ECO:0000313" key="2">
    <source>
        <dbReference type="Proteomes" id="UP000095282"/>
    </source>
</evidence>
<keyword evidence="2" id="KW-1185">Reference proteome</keyword>
<sequence length="335" mass="37919">MSTTSGGSDDTIWLKHRVYLKGILVSGQVSVRSDMVLESRRQVLQNKENQRPLRKPRPRAPNPWPPSPPPSKVAPPPTVNGIKKPPEWIVDDMELKMREVTRSLLLQKTTADYPFVVDGIIRNPHHNGKLLTVISSRMGKIKIPDQRDSHERMADYVHFIVMEPGVYKGFLFSTRPPHLLSFNFPSIHGTALLTSSGGLTMCWNESLGLMPVFKGAKKTSESLEIVSFHANYEDGRFYVTRVDAIGGEDFQTNAFLVNDPIILSQNSEDVEVFSKSKNCIIHVEKRLMKGKRIEEMVVVPTFPTPTRIVYSAILILDSTFWNSKNQRIKKILKSN</sequence>
<accession>A0A1I7T920</accession>
<name>A0A1I7T920_9PELO</name>